<organism evidence="13 14">
    <name type="scientific">Bythopirellula goksoeyrii</name>
    <dbReference type="NCBI Taxonomy" id="1400387"/>
    <lineage>
        <taxon>Bacteria</taxon>
        <taxon>Pseudomonadati</taxon>
        <taxon>Planctomycetota</taxon>
        <taxon>Planctomycetia</taxon>
        <taxon>Pirellulales</taxon>
        <taxon>Lacipirellulaceae</taxon>
        <taxon>Bythopirellula</taxon>
    </lineage>
</organism>
<dbReference type="CDD" id="cd04590">
    <property type="entry name" value="CBS_pair_CorC_HlyC_assoc"/>
    <property type="match status" value="1"/>
</dbReference>
<dbReference type="RefSeq" id="WP_210417829.1">
    <property type="nucleotide sequence ID" value="NZ_CP042913.1"/>
</dbReference>
<dbReference type="PANTHER" id="PTHR22777">
    <property type="entry name" value="HEMOLYSIN-RELATED"/>
    <property type="match status" value="1"/>
</dbReference>
<dbReference type="InterPro" id="IPR002550">
    <property type="entry name" value="CNNM"/>
</dbReference>
<evidence type="ECO:0000256" key="5">
    <source>
        <dbReference type="ARBA" id="ARBA00023122"/>
    </source>
</evidence>
<evidence type="ECO:0000313" key="14">
    <source>
        <dbReference type="Proteomes" id="UP000323917"/>
    </source>
</evidence>
<dbReference type="PROSITE" id="PS51371">
    <property type="entry name" value="CBS"/>
    <property type="match status" value="1"/>
</dbReference>
<evidence type="ECO:0000259" key="11">
    <source>
        <dbReference type="PROSITE" id="PS51371"/>
    </source>
</evidence>
<dbReference type="EMBL" id="CP042913">
    <property type="protein sequence ID" value="QEG37789.1"/>
    <property type="molecule type" value="Genomic_DNA"/>
</dbReference>
<dbReference type="InterPro" id="IPR000644">
    <property type="entry name" value="CBS_dom"/>
</dbReference>
<dbReference type="SUPFAM" id="SSF54631">
    <property type="entry name" value="CBS-domain pair"/>
    <property type="match status" value="1"/>
</dbReference>
<dbReference type="KEGG" id="bgok:Pr1d_51360"/>
<evidence type="ECO:0000259" key="12">
    <source>
        <dbReference type="PROSITE" id="PS51846"/>
    </source>
</evidence>
<dbReference type="InterPro" id="IPR044751">
    <property type="entry name" value="Ion_transp-like_CBS"/>
</dbReference>
<dbReference type="Gene3D" id="3.10.580.10">
    <property type="entry name" value="CBS-domain"/>
    <property type="match status" value="1"/>
</dbReference>
<comment type="subcellular location">
    <subcellularLocation>
        <location evidence="1">Membrane</location>
        <topology evidence="1">Multi-pass membrane protein</topology>
    </subcellularLocation>
</comment>
<feature type="chain" id="PRO_5022678571" evidence="10">
    <location>
        <begin position="24"/>
        <end position="397"/>
    </location>
</feature>
<evidence type="ECO:0000256" key="1">
    <source>
        <dbReference type="ARBA" id="ARBA00004141"/>
    </source>
</evidence>
<feature type="signal peptide" evidence="10">
    <location>
        <begin position="1"/>
        <end position="23"/>
    </location>
</feature>
<evidence type="ECO:0000256" key="6">
    <source>
        <dbReference type="ARBA" id="ARBA00023136"/>
    </source>
</evidence>
<evidence type="ECO:0000256" key="8">
    <source>
        <dbReference type="PROSITE-ProRule" id="PRU01193"/>
    </source>
</evidence>
<keyword evidence="3" id="KW-0677">Repeat</keyword>
<dbReference type="AlphaFoldDB" id="A0A5B9QIG0"/>
<protein>
    <submittedName>
        <fullName evidence="13">Hemolysin C</fullName>
    </submittedName>
</protein>
<feature type="transmembrane region" description="Helical" evidence="9">
    <location>
        <begin position="129"/>
        <end position="148"/>
    </location>
</feature>
<dbReference type="InterPro" id="IPR046342">
    <property type="entry name" value="CBS_dom_sf"/>
</dbReference>
<feature type="domain" description="CNNM transmembrane" evidence="12">
    <location>
        <begin position="38"/>
        <end position="220"/>
    </location>
</feature>
<evidence type="ECO:0000256" key="10">
    <source>
        <dbReference type="SAM" id="SignalP"/>
    </source>
</evidence>
<evidence type="ECO:0000256" key="2">
    <source>
        <dbReference type="ARBA" id="ARBA00022692"/>
    </source>
</evidence>
<evidence type="ECO:0000256" key="3">
    <source>
        <dbReference type="ARBA" id="ARBA00022737"/>
    </source>
</evidence>
<feature type="transmembrane region" description="Helical" evidence="9">
    <location>
        <begin position="42"/>
        <end position="69"/>
    </location>
</feature>
<keyword evidence="4 8" id="KW-1133">Transmembrane helix</keyword>
<evidence type="ECO:0000256" key="7">
    <source>
        <dbReference type="PROSITE-ProRule" id="PRU00703"/>
    </source>
</evidence>
<dbReference type="Pfam" id="PF00571">
    <property type="entry name" value="CBS"/>
    <property type="match status" value="1"/>
</dbReference>
<keyword evidence="6 8" id="KW-0472">Membrane</keyword>
<keyword evidence="2 8" id="KW-0812">Transmembrane</keyword>
<keyword evidence="10" id="KW-0732">Signal</keyword>
<keyword evidence="14" id="KW-1185">Reference proteome</keyword>
<dbReference type="GO" id="GO:0005886">
    <property type="term" value="C:plasma membrane"/>
    <property type="evidence" value="ECO:0007669"/>
    <property type="project" value="TreeGrafter"/>
</dbReference>
<feature type="transmembrane region" description="Helical" evidence="9">
    <location>
        <begin position="160"/>
        <end position="181"/>
    </location>
</feature>
<evidence type="ECO:0000256" key="4">
    <source>
        <dbReference type="ARBA" id="ARBA00022989"/>
    </source>
</evidence>
<proteinExistence type="predicted"/>
<dbReference type="PANTHER" id="PTHR22777:SF4">
    <property type="entry name" value="UPF0053 PROTEIN SLL1254"/>
    <property type="match status" value="1"/>
</dbReference>
<gene>
    <name evidence="13" type="primary">tlyC_2</name>
    <name evidence="13" type="ORF">Pr1d_51360</name>
</gene>
<dbReference type="Proteomes" id="UP000323917">
    <property type="component" value="Chromosome"/>
</dbReference>
<name>A0A5B9QIG0_9BACT</name>
<reference evidence="13 14" key="1">
    <citation type="submission" date="2019-08" db="EMBL/GenBank/DDBJ databases">
        <title>Deep-cultivation of Planctomycetes and their phenomic and genomic characterization uncovers novel biology.</title>
        <authorList>
            <person name="Wiegand S."/>
            <person name="Jogler M."/>
            <person name="Boedeker C."/>
            <person name="Pinto D."/>
            <person name="Vollmers J."/>
            <person name="Rivas-Marin E."/>
            <person name="Kohn T."/>
            <person name="Peeters S.H."/>
            <person name="Heuer A."/>
            <person name="Rast P."/>
            <person name="Oberbeckmann S."/>
            <person name="Bunk B."/>
            <person name="Jeske O."/>
            <person name="Meyerdierks A."/>
            <person name="Storesund J.E."/>
            <person name="Kallscheuer N."/>
            <person name="Luecker S."/>
            <person name="Lage O.M."/>
            <person name="Pohl T."/>
            <person name="Merkel B.J."/>
            <person name="Hornburger P."/>
            <person name="Mueller R.-W."/>
            <person name="Bruemmer F."/>
            <person name="Labrenz M."/>
            <person name="Spormann A.M."/>
            <person name="Op den Camp H."/>
            <person name="Overmann J."/>
            <person name="Amann R."/>
            <person name="Jetten M.S.M."/>
            <person name="Mascher T."/>
            <person name="Medema M.H."/>
            <person name="Devos D.P."/>
            <person name="Kaster A.-K."/>
            <person name="Ovreas L."/>
            <person name="Rohde M."/>
            <person name="Galperin M.Y."/>
            <person name="Jogler C."/>
        </authorList>
    </citation>
    <scope>NUCLEOTIDE SEQUENCE [LARGE SCALE GENOMIC DNA]</scope>
    <source>
        <strain evidence="13 14">Pr1d</strain>
    </source>
</reference>
<sequence precursor="true">MKITATTVLICIAMATTAATVYAVGIAPETSVDEAGDSSRHLVLMIVYATVALFFSSLCSVAEAVLLSVTPSYIANLKQTSPGTASRLGKVKGNIDRSLAAILTLNTIAHTVGAGGAGAEAAAYFGTEYVGVAMAVLTLLILFVSEIIPKTIGALYWRGLAPLTARFVQLLTWILYPLLLISDLLTKLITRGKAVHTISRDEIAAMAELGMASGQLDESESRMLKNVFRLPGLQVSDVMTPRTVVFALQQDLTAAEVITAHPTMVFSRIPVYAAHRDEVTGFVLKSDLYANMVNGEGAAQLRDLKRGISSVPDQMPLNVALDKMLTLREHVLLVVDEHGGMDGIVTLEDVVETLIGIEIVDEADQIDDMRRLARQKWRERMERVGIDVDSFDEKFEE</sequence>
<evidence type="ECO:0000256" key="9">
    <source>
        <dbReference type="SAM" id="Phobius"/>
    </source>
</evidence>
<dbReference type="PROSITE" id="PS51846">
    <property type="entry name" value="CNNM"/>
    <property type="match status" value="1"/>
</dbReference>
<feature type="transmembrane region" description="Helical" evidence="9">
    <location>
        <begin position="99"/>
        <end position="117"/>
    </location>
</feature>
<evidence type="ECO:0000313" key="13">
    <source>
        <dbReference type="EMBL" id="QEG37789.1"/>
    </source>
</evidence>
<dbReference type="Pfam" id="PF01595">
    <property type="entry name" value="CNNM"/>
    <property type="match status" value="1"/>
</dbReference>
<keyword evidence="5 7" id="KW-0129">CBS domain</keyword>
<accession>A0A5B9QIG0</accession>
<feature type="domain" description="CBS" evidence="11">
    <location>
        <begin position="304"/>
        <end position="362"/>
    </location>
</feature>